<proteinExistence type="evidence at transcript level"/>
<dbReference type="InterPro" id="IPR036591">
    <property type="entry name" value="YggU-like_sf"/>
</dbReference>
<name>V9LHK1_CALMI</name>
<evidence type="ECO:0000313" key="3">
    <source>
        <dbReference type="EMBL" id="AFP12027.1"/>
    </source>
</evidence>
<dbReference type="SUPFAM" id="SSF69786">
    <property type="entry name" value="YggU-like"/>
    <property type="match status" value="1"/>
</dbReference>
<feature type="non-terminal residue" evidence="3">
    <location>
        <position position="1"/>
    </location>
</feature>
<comment type="similarity">
    <text evidence="1">Belongs to the UPF0235 family.</text>
</comment>
<evidence type="ECO:0000256" key="1">
    <source>
        <dbReference type="ARBA" id="ARBA00010364"/>
    </source>
</evidence>
<reference evidence="3" key="1">
    <citation type="journal article" date="2014" name="Nature">
        <title>Elephant shark genome provides unique insights into gnathostome evolution.</title>
        <authorList>
            <consortium name="International Elephant Shark Genome Sequencing Consortium"/>
            <person name="Venkatesh B."/>
            <person name="Lee A.P."/>
            <person name="Ravi V."/>
            <person name="Maurya A.K."/>
            <person name="Lian M.M."/>
            <person name="Swann J.B."/>
            <person name="Ohta Y."/>
            <person name="Flajnik M.F."/>
            <person name="Sutoh Y."/>
            <person name="Kasahara M."/>
            <person name="Hoon S."/>
            <person name="Gangu V."/>
            <person name="Roy S.W."/>
            <person name="Irimia M."/>
            <person name="Korzh V."/>
            <person name="Kondrychyn I."/>
            <person name="Lim Z.W."/>
            <person name="Tay B.H."/>
            <person name="Tohari S."/>
            <person name="Kong K.W."/>
            <person name="Ho S."/>
            <person name="Lorente-Galdos B."/>
            <person name="Quilez J."/>
            <person name="Marques-Bonet T."/>
            <person name="Raney B.J."/>
            <person name="Ingham P.W."/>
            <person name="Tay A."/>
            <person name="Hillier L.W."/>
            <person name="Minx P."/>
            <person name="Boehm T."/>
            <person name="Wilson R.K."/>
            <person name="Brenner S."/>
            <person name="Warren W.C."/>
        </authorList>
    </citation>
    <scope>NUCLEOTIDE SEQUENCE</scope>
    <source>
        <tissue evidence="3">Spleen</tissue>
    </source>
</reference>
<dbReference type="PANTHER" id="PTHR13420">
    <property type="entry name" value="UPF0235 PROTEIN C15ORF40"/>
    <property type="match status" value="1"/>
</dbReference>
<evidence type="ECO:0008006" key="4">
    <source>
        <dbReference type="Google" id="ProtNLM"/>
    </source>
</evidence>
<dbReference type="InterPro" id="IPR003746">
    <property type="entry name" value="DUF167"/>
</dbReference>
<dbReference type="Pfam" id="PF02594">
    <property type="entry name" value="DUF167"/>
    <property type="match status" value="1"/>
</dbReference>
<accession>V9LHK1</accession>
<feature type="compositionally biased region" description="Basic and acidic residues" evidence="2">
    <location>
        <begin position="28"/>
        <end position="50"/>
    </location>
</feature>
<dbReference type="SMART" id="SM01152">
    <property type="entry name" value="DUF167"/>
    <property type="match status" value="1"/>
</dbReference>
<organism evidence="3">
    <name type="scientific">Callorhinchus milii</name>
    <name type="common">Ghost shark</name>
    <dbReference type="NCBI Taxonomy" id="7868"/>
    <lineage>
        <taxon>Eukaryota</taxon>
        <taxon>Metazoa</taxon>
        <taxon>Chordata</taxon>
        <taxon>Craniata</taxon>
        <taxon>Vertebrata</taxon>
        <taxon>Chondrichthyes</taxon>
        <taxon>Holocephali</taxon>
        <taxon>Chimaeriformes</taxon>
        <taxon>Callorhinchidae</taxon>
        <taxon>Callorhinchus</taxon>
    </lineage>
</organism>
<dbReference type="EMBL" id="JW879510">
    <property type="protein sequence ID" value="AFP12027.1"/>
    <property type="molecule type" value="mRNA"/>
</dbReference>
<evidence type="ECO:0000256" key="2">
    <source>
        <dbReference type="SAM" id="MobiDB-lite"/>
    </source>
</evidence>
<feature type="compositionally biased region" description="Gly residues" evidence="2">
    <location>
        <begin position="13"/>
        <end position="27"/>
    </location>
</feature>
<dbReference type="PANTHER" id="PTHR13420:SF7">
    <property type="entry name" value="UPF0235 PROTEIN C15ORF40"/>
    <property type="match status" value="1"/>
</dbReference>
<dbReference type="GO" id="GO:0005737">
    <property type="term" value="C:cytoplasm"/>
    <property type="evidence" value="ECO:0007669"/>
    <property type="project" value="TreeGrafter"/>
</dbReference>
<feature type="region of interest" description="Disordered" evidence="2">
    <location>
        <begin position="1"/>
        <end position="68"/>
    </location>
</feature>
<protein>
    <recommendedName>
        <fullName evidence="4">CO040 protein</fullName>
    </recommendedName>
</protein>
<sequence>RSCSCSFLPGEPPGGGGSVRPPRGGGGPREEMPKKSKDAKLKKGKIKDSAKPTSSPAPLGPATRGKDGAISVAVRAKPGAKQNAVTDVTHEAVGVAIAAPPSDGEANAELVRFLAQVLEVKKSQVTLDKGCRSREKIVKVSGSLTLEEVHERLKSAAATN</sequence>
<dbReference type="HAMAP" id="MF_00634">
    <property type="entry name" value="UPF0235"/>
    <property type="match status" value="1"/>
</dbReference>
<dbReference type="Gene3D" id="3.30.1200.10">
    <property type="entry name" value="YggU-like"/>
    <property type="match status" value="1"/>
</dbReference>
<dbReference type="AlphaFoldDB" id="V9LHK1"/>
<dbReference type="NCBIfam" id="TIGR00251">
    <property type="entry name" value="DUF167 family protein"/>
    <property type="match status" value="1"/>
</dbReference>